<name>A0A8J6NLQ0_9CHLR</name>
<evidence type="ECO:0000313" key="1">
    <source>
        <dbReference type="EMBL" id="MBC8335356.1"/>
    </source>
</evidence>
<dbReference type="EMBL" id="JACNJN010000104">
    <property type="protein sequence ID" value="MBC8335356.1"/>
    <property type="molecule type" value="Genomic_DNA"/>
</dbReference>
<sequence length="127" mass="14337">MSVPIVFITTFQIENGAIEKFKEAVRKSIDFLETNGPQLMAEVCIAESEMRAHGIQIHRDSESILTHWQLADPYMRDVMQYTTTTRVDIYGQPSEAVMEGMRRLSSQGAVISVTPRFVGFSRLPGIE</sequence>
<proteinExistence type="predicted"/>
<protein>
    <submittedName>
        <fullName evidence="1">Uncharacterized protein</fullName>
    </submittedName>
</protein>
<comment type="caution">
    <text evidence="1">The sequence shown here is derived from an EMBL/GenBank/DDBJ whole genome shotgun (WGS) entry which is preliminary data.</text>
</comment>
<reference evidence="1 2" key="1">
    <citation type="submission" date="2020-08" db="EMBL/GenBank/DDBJ databases">
        <title>Bridging the membrane lipid divide: bacteria of the FCB group superphylum have the potential to synthesize archaeal ether lipids.</title>
        <authorList>
            <person name="Villanueva L."/>
            <person name="Von Meijenfeldt F.A.B."/>
            <person name="Westbye A.B."/>
            <person name="Yadav S."/>
            <person name="Hopmans E.C."/>
            <person name="Dutilh B.E."/>
            <person name="Sinninghe Damste J.S."/>
        </authorList>
    </citation>
    <scope>NUCLEOTIDE SEQUENCE [LARGE SCALE GENOMIC DNA]</scope>
    <source>
        <strain evidence="1">NIOZ-UU36</strain>
    </source>
</reference>
<gene>
    <name evidence="1" type="ORF">H8E29_08840</name>
</gene>
<accession>A0A8J6NLQ0</accession>
<evidence type="ECO:0000313" key="2">
    <source>
        <dbReference type="Proteomes" id="UP000614469"/>
    </source>
</evidence>
<dbReference type="Proteomes" id="UP000614469">
    <property type="component" value="Unassembled WGS sequence"/>
</dbReference>
<dbReference type="AlphaFoldDB" id="A0A8J6NLQ0"/>
<organism evidence="1 2">
    <name type="scientific">Candidatus Desulfolinea nitratireducens</name>
    <dbReference type="NCBI Taxonomy" id="2841698"/>
    <lineage>
        <taxon>Bacteria</taxon>
        <taxon>Bacillati</taxon>
        <taxon>Chloroflexota</taxon>
        <taxon>Anaerolineae</taxon>
        <taxon>Anaerolineales</taxon>
        <taxon>Anaerolineales incertae sedis</taxon>
        <taxon>Candidatus Desulfolinea</taxon>
    </lineage>
</organism>